<dbReference type="Gene3D" id="2.170.130.10">
    <property type="entry name" value="TonB-dependent receptor, plug domain"/>
    <property type="match status" value="1"/>
</dbReference>
<dbReference type="InterPro" id="IPR037066">
    <property type="entry name" value="Plug_dom_sf"/>
</dbReference>
<keyword evidence="2 10" id="KW-0813">Transport</keyword>
<comment type="similarity">
    <text evidence="10 12">Belongs to the TonB-dependent receptor family.</text>
</comment>
<reference evidence="16 17" key="1">
    <citation type="journal article" date="2013" name="Int. J. Syst. Evol. Microbiol.">
        <title>Marinicauda pacifica gen. nov., sp. nov., a prosthecate alphaproteobacterium of the family Hyphomonadaceae isolated from deep seawater.</title>
        <authorList>
            <person name="Zhang X.Y."/>
            <person name="Li G.W."/>
            <person name="Wang C.S."/>
            <person name="Zhang Y.J."/>
            <person name="Xu X.W."/>
            <person name="Li H."/>
            <person name="Liu A."/>
            <person name="Liu C."/>
            <person name="Xie B.B."/>
            <person name="Qin Q.L."/>
            <person name="Xu Z."/>
            <person name="Chen X.L."/>
            <person name="Zhou B.C."/>
            <person name="Zhang Y.Z."/>
        </authorList>
    </citation>
    <scope>NUCLEOTIDE SEQUENCE [LARGE SCALE GENOMIC DNA]</scope>
    <source>
        <strain evidence="16 17">P-1 km-3</strain>
    </source>
</reference>
<gene>
    <name evidence="16" type="ORF">E5162_03055</name>
</gene>
<dbReference type="Pfam" id="PF00593">
    <property type="entry name" value="TonB_dep_Rec_b-barrel"/>
    <property type="match status" value="1"/>
</dbReference>
<dbReference type="PANTHER" id="PTHR30069">
    <property type="entry name" value="TONB-DEPENDENT OUTER MEMBRANE RECEPTOR"/>
    <property type="match status" value="1"/>
</dbReference>
<dbReference type="EMBL" id="SRXV01000001">
    <property type="protein sequence ID" value="TGY94267.1"/>
    <property type="molecule type" value="Genomic_DNA"/>
</dbReference>
<keyword evidence="5 13" id="KW-0732">Signal</keyword>
<name>A0A4S2HDZ0_9PROT</name>
<dbReference type="GO" id="GO:0044718">
    <property type="term" value="P:siderophore transmembrane transport"/>
    <property type="evidence" value="ECO:0007669"/>
    <property type="project" value="TreeGrafter"/>
</dbReference>
<dbReference type="InterPro" id="IPR036942">
    <property type="entry name" value="Beta-barrel_TonB_sf"/>
</dbReference>
<dbReference type="Proteomes" id="UP000305451">
    <property type="component" value="Unassembled WGS sequence"/>
</dbReference>
<evidence type="ECO:0000313" key="16">
    <source>
        <dbReference type="EMBL" id="TGY94267.1"/>
    </source>
</evidence>
<evidence type="ECO:0000256" key="12">
    <source>
        <dbReference type="RuleBase" id="RU003357"/>
    </source>
</evidence>
<dbReference type="SUPFAM" id="SSF56935">
    <property type="entry name" value="Porins"/>
    <property type="match status" value="1"/>
</dbReference>
<dbReference type="InterPro" id="IPR012910">
    <property type="entry name" value="Plug_dom"/>
</dbReference>
<keyword evidence="6 11" id="KW-0798">TonB box</keyword>
<dbReference type="Gene3D" id="2.40.170.20">
    <property type="entry name" value="TonB-dependent receptor, beta-barrel domain"/>
    <property type="match status" value="1"/>
</dbReference>
<comment type="caution">
    <text evidence="16">The sequence shown here is derived from an EMBL/GenBank/DDBJ whole genome shotgun (WGS) entry which is preliminary data.</text>
</comment>
<dbReference type="InterPro" id="IPR039426">
    <property type="entry name" value="TonB-dep_rcpt-like"/>
</dbReference>
<dbReference type="InterPro" id="IPR010916">
    <property type="entry name" value="TonB_box_CS"/>
</dbReference>
<dbReference type="GO" id="GO:0015344">
    <property type="term" value="F:siderophore uptake transmembrane transporter activity"/>
    <property type="evidence" value="ECO:0007669"/>
    <property type="project" value="TreeGrafter"/>
</dbReference>
<feature type="domain" description="TonB-dependent receptor-like beta-barrel" evidence="14">
    <location>
        <begin position="185"/>
        <end position="576"/>
    </location>
</feature>
<evidence type="ECO:0000256" key="6">
    <source>
        <dbReference type="ARBA" id="ARBA00023077"/>
    </source>
</evidence>
<proteinExistence type="inferred from homology"/>
<dbReference type="AlphaFoldDB" id="A0A4S2HDZ0"/>
<evidence type="ECO:0000256" key="7">
    <source>
        <dbReference type="ARBA" id="ARBA00023136"/>
    </source>
</evidence>
<comment type="subcellular location">
    <subcellularLocation>
        <location evidence="1 10">Cell outer membrane</location>
        <topology evidence="1 10">Multi-pass membrane protein</topology>
    </subcellularLocation>
</comment>
<sequence length="602" mass="63332">MKSVFYTALLSAVFATPAYSQTLDTSDTIIVTGTRLDTPASETGTAVAVIGEAELERTAFALDAIATAPGVTVNQNGAFGGAATVRIRGAASEQTLVLIDSVPVNDPTSPGGGYDFASLDTAQIERIELLRGAQSTLWGTDAIGGVVNIVTKRAAPGLGVTGFAEAGSFGTVRGGAAIEGGFEQGDFRLGASAVSSDGISKADEADGNTEDDGYDAVTLAGRGRYELGFGELAATVRYVDSETEFDSYGAVTGTQDGDEVSKTTQLSGALTFTNTAFSGALETMIQVAAADIDRESFTNGVSSFGSQGERQVYRYQGTWNLTEDHRLAFGAEREDSSAGGDSSTIDGVFVLLELQPLDGLVLTGGVRHDEADRFGAETTGKFAVSWQLTDQVRLRGTAGTGFKAPTLFQTTYVCCGATEPNADLRAETSEGFDVGVEYTLAGGRAAVEATYFDQTVENQIGFSFAVGGYENIARVDTKGVELAARFAITEAWSLAGNYTYIEAEDGQGGGLIRLPEHSAYGELAYDGGRWGGALSVRHNGEEQDSLGPVDAWTRLDASARYDLTDRMQLYVRGENLTDEQYQQVFGYGTPGLSGYVGVRLTR</sequence>
<dbReference type="PROSITE" id="PS52016">
    <property type="entry name" value="TONB_DEPENDENT_REC_3"/>
    <property type="match status" value="1"/>
</dbReference>
<keyword evidence="9 10" id="KW-0998">Cell outer membrane</keyword>
<keyword evidence="3 10" id="KW-1134">Transmembrane beta strand</keyword>
<dbReference type="PANTHER" id="PTHR30069:SF29">
    <property type="entry name" value="HEMOGLOBIN AND HEMOGLOBIN-HAPTOGLOBIN-BINDING PROTEIN 1-RELATED"/>
    <property type="match status" value="1"/>
</dbReference>
<evidence type="ECO:0000313" key="17">
    <source>
        <dbReference type="Proteomes" id="UP000305451"/>
    </source>
</evidence>
<evidence type="ECO:0000256" key="5">
    <source>
        <dbReference type="ARBA" id="ARBA00022729"/>
    </source>
</evidence>
<feature type="signal peptide" evidence="13">
    <location>
        <begin position="1"/>
        <end position="20"/>
    </location>
</feature>
<evidence type="ECO:0000256" key="13">
    <source>
        <dbReference type="SAM" id="SignalP"/>
    </source>
</evidence>
<dbReference type="GO" id="GO:0009279">
    <property type="term" value="C:cell outer membrane"/>
    <property type="evidence" value="ECO:0007669"/>
    <property type="project" value="UniProtKB-SubCell"/>
</dbReference>
<evidence type="ECO:0000259" key="15">
    <source>
        <dbReference type="Pfam" id="PF07715"/>
    </source>
</evidence>
<evidence type="ECO:0000256" key="9">
    <source>
        <dbReference type="ARBA" id="ARBA00023237"/>
    </source>
</evidence>
<keyword evidence="7 10" id="KW-0472">Membrane</keyword>
<protein>
    <submittedName>
        <fullName evidence="16">TonB-dependent receptor</fullName>
    </submittedName>
</protein>
<organism evidence="16 17">
    <name type="scientific">Marinicauda pacifica</name>
    <dbReference type="NCBI Taxonomy" id="1133559"/>
    <lineage>
        <taxon>Bacteria</taxon>
        <taxon>Pseudomonadati</taxon>
        <taxon>Pseudomonadota</taxon>
        <taxon>Alphaproteobacteria</taxon>
        <taxon>Maricaulales</taxon>
        <taxon>Maricaulaceae</taxon>
        <taxon>Marinicauda</taxon>
    </lineage>
</organism>
<evidence type="ECO:0000256" key="1">
    <source>
        <dbReference type="ARBA" id="ARBA00004571"/>
    </source>
</evidence>
<dbReference type="OrthoDB" id="9796221at2"/>
<keyword evidence="4 10" id="KW-0812">Transmembrane</keyword>
<feature type="domain" description="TonB-dependent receptor plug" evidence="15">
    <location>
        <begin position="40"/>
        <end position="146"/>
    </location>
</feature>
<evidence type="ECO:0000256" key="10">
    <source>
        <dbReference type="PROSITE-ProRule" id="PRU01360"/>
    </source>
</evidence>
<feature type="short sequence motif" description="TonB box" evidence="11">
    <location>
        <begin position="28"/>
        <end position="34"/>
    </location>
</feature>
<keyword evidence="8 16" id="KW-0675">Receptor</keyword>
<dbReference type="InterPro" id="IPR000531">
    <property type="entry name" value="Beta-barrel_TonB"/>
</dbReference>
<dbReference type="PROSITE" id="PS00430">
    <property type="entry name" value="TONB_DEPENDENT_REC_1"/>
    <property type="match status" value="1"/>
</dbReference>
<evidence type="ECO:0000256" key="8">
    <source>
        <dbReference type="ARBA" id="ARBA00023170"/>
    </source>
</evidence>
<evidence type="ECO:0000256" key="2">
    <source>
        <dbReference type="ARBA" id="ARBA00022448"/>
    </source>
</evidence>
<dbReference type="Pfam" id="PF07715">
    <property type="entry name" value="Plug"/>
    <property type="match status" value="1"/>
</dbReference>
<evidence type="ECO:0000256" key="3">
    <source>
        <dbReference type="ARBA" id="ARBA00022452"/>
    </source>
</evidence>
<evidence type="ECO:0000259" key="14">
    <source>
        <dbReference type="Pfam" id="PF00593"/>
    </source>
</evidence>
<dbReference type="RefSeq" id="WP_135943463.1">
    <property type="nucleotide sequence ID" value="NZ_BMEI01000001.1"/>
</dbReference>
<keyword evidence="17" id="KW-1185">Reference proteome</keyword>
<dbReference type="CDD" id="cd01347">
    <property type="entry name" value="ligand_gated_channel"/>
    <property type="match status" value="1"/>
</dbReference>
<evidence type="ECO:0000256" key="11">
    <source>
        <dbReference type="PROSITE-ProRule" id="PRU10143"/>
    </source>
</evidence>
<feature type="chain" id="PRO_5020786840" evidence="13">
    <location>
        <begin position="21"/>
        <end position="602"/>
    </location>
</feature>
<accession>A0A4S2HDZ0</accession>
<evidence type="ECO:0000256" key="4">
    <source>
        <dbReference type="ARBA" id="ARBA00022692"/>
    </source>
</evidence>